<comment type="caution">
    <text evidence="1">The sequence shown here is derived from an EMBL/GenBank/DDBJ whole genome shotgun (WGS) entry which is preliminary data.</text>
</comment>
<protein>
    <submittedName>
        <fullName evidence="1">Uncharacterized protein</fullName>
    </submittedName>
</protein>
<keyword evidence="2" id="KW-1185">Reference proteome</keyword>
<proteinExistence type="predicted"/>
<dbReference type="RefSeq" id="WP_179407951.1">
    <property type="nucleotide sequence ID" value="NZ_BMGF01000004.1"/>
</dbReference>
<evidence type="ECO:0000313" key="1">
    <source>
        <dbReference type="EMBL" id="NYH96104.1"/>
    </source>
</evidence>
<dbReference type="EMBL" id="JACBZF010000004">
    <property type="protein sequence ID" value="NYH96104.1"/>
    <property type="molecule type" value="Genomic_DNA"/>
</dbReference>
<dbReference type="Proteomes" id="UP000522081">
    <property type="component" value="Unassembled WGS sequence"/>
</dbReference>
<evidence type="ECO:0000313" key="2">
    <source>
        <dbReference type="Proteomes" id="UP000522081"/>
    </source>
</evidence>
<sequence>MAEEFIFEDDKAKAGDDVLVGTDALSELFEAFEEPLFLDGNVASDADAGWNFIFFA</sequence>
<dbReference type="AlphaFoldDB" id="A0A7Y9XWX3"/>
<organism evidence="1 2">
    <name type="scientific">Novosphingobium marinum</name>
    <dbReference type="NCBI Taxonomy" id="1514948"/>
    <lineage>
        <taxon>Bacteria</taxon>
        <taxon>Pseudomonadati</taxon>
        <taxon>Pseudomonadota</taxon>
        <taxon>Alphaproteobacteria</taxon>
        <taxon>Sphingomonadales</taxon>
        <taxon>Sphingomonadaceae</taxon>
        <taxon>Novosphingobium</taxon>
    </lineage>
</organism>
<reference evidence="1 2" key="1">
    <citation type="submission" date="2020-07" db="EMBL/GenBank/DDBJ databases">
        <title>Genomic Encyclopedia of Type Strains, Phase IV (KMG-IV): sequencing the most valuable type-strain genomes for metagenomic binning, comparative biology and taxonomic classification.</title>
        <authorList>
            <person name="Goeker M."/>
        </authorList>
    </citation>
    <scope>NUCLEOTIDE SEQUENCE [LARGE SCALE GENOMIC DNA]</scope>
    <source>
        <strain evidence="1 2">DSM 29043</strain>
    </source>
</reference>
<name>A0A7Y9XWX3_9SPHN</name>
<gene>
    <name evidence="1" type="ORF">FHS75_002436</name>
</gene>
<accession>A0A7Y9XWX3</accession>